<comment type="caution">
    <text evidence="2">The sequence shown here is derived from an EMBL/GenBank/DDBJ whole genome shotgun (WGS) entry which is preliminary data.</text>
</comment>
<sequence>MQKEDRDMRDDGDVGDEIGDRCIVTYSVGRPARVATPLTDSETTPATEEKESENLIANNTPESVNGPLNARIIERGVDVVESLPESSDEEVVFKGRAAPANSKSVREKSRNRITEKARKLENHTSRDEIPRKNSPDVHADHQQQPPEADD</sequence>
<evidence type="ECO:0000313" key="3">
    <source>
        <dbReference type="Proteomes" id="UP000249757"/>
    </source>
</evidence>
<proteinExistence type="predicted"/>
<evidence type="ECO:0000256" key="1">
    <source>
        <dbReference type="SAM" id="MobiDB-lite"/>
    </source>
</evidence>
<dbReference type="EMBL" id="NRDI02000009">
    <property type="protein sequence ID" value="KAI1513795.1"/>
    <property type="molecule type" value="Genomic_DNA"/>
</dbReference>
<reference evidence="3" key="1">
    <citation type="journal article" date="2022" name="Microb. Genom.">
        <title>A global pangenome for the wheat fungal pathogen Pyrenophora tritici-repentis and prediction of effector protein structural homology.</title>
        <authorList>
            <person name="Moolhuijzen P.M."/>
            <person name="See P.T."/>
            <person name="Shi G."/>
            <person name="Powell H.R."/>
            <person name="Cockram J."/>
            <person name="Jorgensen L.N."/>
            <person name="Benslimane H."/>
            <person name="Strelkov S.E."/>
            <person name="Turner J."/>
            <person name="Liu Z."/>
            <person name="Moffat C.S."/>
        </authorList>
    </citation>
    <scope>NUCLEOTIDE SEQUENCE [LARGE SCALE GENOMIC DNA]</scope>
</reference>
<dbReference type="Proteomes" id="UP000249757">
    <property type="component" value="Unassembled WGS sequence"/>
</dbReference>
<feature type="compositionally biased region" description="Basic and acidic residues" evidence="1">
    <location>
        <begin position="104"/>
        <end position="141"/>
    </location>
</feature>
<protein>
    <submittedName>
        <fullName evidence="2">Uncharacterized protein</fullName>
    </submittedName>
</protein>
<dbReference type="AlphaFoldDB" id="A0A2W1EJ52"/>
<name>A0A2W1EJ52_9PLEO</name>
<gene>
    <name evidence="2" type="ORF">Ptr86124_007697</name>
</gene>
<feature type="region of interest" description="Disordered" evidence="1">
    <location>
        <begin position="30"/>
        <end position="67"/>
    </location>
</feature>
<feature type="region of interest" description="Disordered" evidence="1">
    <location>
        <begin position="83"/>
        <end position="150"/>
    </location>
</feature>
<accession>A0A2W1EJ52</accession>
<evidence type="ECO:0000313" key="2">
    <source>
        <dbReference type="EMBL" id="KAI1513795.1"/>
    </source>
</evidence>
<organism evidence="2 3">
    <name type="scientific">Pyrenophora tritici-repentis</name>
    <dbReference type="NCBI Taxonomy" id="45151"/>
    <lineage>
        <taxon>Eukaryota</taxon>
        <taxon>Fungi</taxon>
        <taxon>Dikarya</taxon>
        <taxon>Ascomycota</taxon>
        <taxon>Pezizomycotina</taxon>
        <taxon>Dothideomycetes</taxon>
        <taxon>Pleosporomycetidae</taxon>
        <taxon>Pleosporales</taxon>
        <taxon>Pleosporineae</taxon>
        <taxon>Pleosporaceae</taxon>
        <taxon>Pyrenophora</taxon>
    </lineage>
</organism>
<keyword evidence="3" id="KW-1185">Reference proteome</keyword>